<dbReference type="Proteomes" id="UP000645828">
    <property type="component" value="Unassembled WGS sequence"/>
</dbReference>
<sequence>MLSSNSYLASSLPFLMILYMGCSVASTLWSCDLKKWTWTFKPQKEGKQDSELLFKEMNLIGILPLSSPEDKKIKPITMAPLQASVLSLLVSFQLQTGSGPEKEEKDDVIVDVFLEEVAPVQQKKKMEKKKNNSPMKKVKPTLRPKKPGSKK</sequence>
<evidence type="ECO:0000256" key="1">
    <source>
        <dbReference type="SAM" id="MobiDB-lite"/>
    </source>
</evidence>
<dbReference type="AlphaFoldDB" id="A0A811YMC1"/>
<dbReference type="SUPFAM" id="SSF69203">
    <property type="entry name" value="Nucleoplasmin-like core domain"/>
    <property type="match status" value="1"/>
</dbReference>
<organism evidence="3 4">
    <name type="scientific">Nyctereutes procyonoides</name>
    <name type="common">Raccoon dog</name>
    <name type="synonym">Canis procyonoides</name>
    <dbReference type="NCBI Taxonomy" id="34880"/>
    <lineage>
        <taxon>Eukaryota</taxon>
        <taxon>Metazoa</taxon>
        <taxon>Chordata</taxon>
        <taxon>Craniata</taxon>
        <taxon>Vertebrata</taxon>
        <taxon>Euteleostomi</taxon>
        <taxon>Mammalia</taxon>
        <taxon>Eutheria</taxon>
        <taxon>Laurasiatheria</taxon>
        <taxon>Carnivora</taxon>
        <taxon>Caniformia</taxon>
        <taxon>Canidae</taxon>
        <taxon>Nyctereutes</taxon>
    </lineage>
</organism>
<proteinExistence type="predicted"/>
<dbReference type="InterPro" id="IPR036824">
    <property type="entry name" value="Nucleoplasmin_core_dom_sf"/>
</dbReference>
<feature type="region of interest" description="Disordered" evidence="1">
    <location>
        <begin position="121"/>
        <end position="151"/>
    </location>
</feature>
<protein>
    <submittedName>
        <fullName evidence="3">(raccoon dog) hypothetical protein</fullName>
    </submittedName>
</protein>
<evidence type="ECO:0000313" key="4">
    <source>
        <dbReference type="Proteomes" id="UP000645828"/>
    </source>
</evidence>
<keyword evidence="2" id="KW-0812">Transmembrane</keyword>
<evidence type="ECO:0000313" key="3">
    <source>
        <dbReference type="EMBL" id="CAD7677483.1"/>
    </source>
</evidence>
<dbReference type="EMBL" id="CAJHUB010000678">
    <property type="protein sequence ID" value="CAD7677483.1"/>
    <property type="molecule type" value="Genomic_DNA"/>
</dbReference>
<feature type="transmembrane region" description="Helical" evidence="2">
    <location>
        <begin position="12"/>
        <end position="31"/>
    </location>
</feature>
<keyword evidence="2" id="KW-0472">Membrane</keyword>
<reference evidence="3" key="1">
    <citation type="submission" date="2020-12" db="EMBL/GenBank/DDBJ databases">
        <authorList>
            <consortium name="Molecular Ecology Group"/>
        </authorList>
    </citation>
    <scope>NUCLEOTIDE SEQUENCE</scope>
    <source>
        <strain evidence="3">TBG_1078</strain>
    </source>
</reference>
<name>A0A811YMC1_NYCPR</name>
<comment type="caution">
    <text evidence="3">The sequence shown here is derived from an EMBL/GenBank/DDBJ whole genome shotgun (WGS) entry which is preliminary data.</text>
</comment>
<keyword evidence="4" id="KW-1185">Reference proteome</keyword>
<keyword evidence="2" id="KW-1133">Transmembrane helix</keyword>
<gene>
    <name evidence="3" type="ORF">NYPRO_LOCUS10281</name>
</gene>
<feature type="compositionally biased region" description="Basic residues" evidence="1">
    <location>
        <begin position="136"/>
        <end position="151"/>
    </location>
</feature>
<evidence type="ECO:0000256" key="2">
    <source>
        <dbReference type="SAM" id="Phobius"/>
    </source>
</evidence>
<accession>A0A811YMC1</accession>